<gene>
    <name evidence="2" type="ORF">GQF63_06540</name>
</gene>
<feature type="chain" id="PRO_5026682566" description="Collagen-like protein" evidence="1">
    <location>
        <begin position="23"/>
        <end position="293"/>
    </location>
</feature>
<evidence type="ECO:0000313" key="2">
    <source>
        <dbReference type="EMBL" id="MVZ61672.1"/>
    </source>
</evidence>
<dbReference type="AlphaFoldDB" id="A0A6N8L1L4"/>
<evidence type="ECO:0008006" key="4">
    <source>
        <dbReference type="Google" id="ProtNLM"/>
    </source>
</evidence>
<reference evidence="2 3" key="1">
    <citation type="submission" date="2019-12" db="EMBL/GenBank/DDBJ databases">
        <authorList>
            <person name="Dong K."/>
        </authorList>
    </citation>
    <scope>NUCLEOTIDE SEQUENCE [LARGE SCALE GENOMIC DNA]</scope>
    <source>
        <strain evidence="2 3">JCM 31225</strain>
    </source>
</reference>
<name>A0A6N8L1L4_9SPHI</name>
<dbReference type="RefSeq" id="WP_160368418.1">
    <property type="nucleotide sequence ID" value="NZ_WSQA01000004.1"/>
</dbReference>
<dbReference type="Proteomes" id="UP000435036">
    <property type="component" value="Unassembled WGS sequence"/>
</dbReference>
<dbReference type="EMBL" id="WSQA01000004">
    <property type="protein sequence ID" value="MVZ61672.1"/>
    <property type="molecule type" value="Genomic_DNA"/>
</dbReference>
<dbReference type="Gene3D" id="1.20.5.320">
    <property type="entry name" value="6-Phosphogluconate Dehydrogenase, domain 3"/>
    <property type="match status" value="1"/>
</dbReference>
<proteinExistence type="predicted"/>
<keyword evidence="3" id="KW-1185">Reference proteome</keyword>
<dbReference type="OrthoDB" id="8457242at2"/>
<evidence type="ECO:0000256" key="1">
    <source>
        <dbReference type="SAM" id="SignalP"/>
    </source>
</evidence>
<comment type="caution">
    <text evidence="2">The sequence shown here is derived from an EMBL/GenBank/DDBJ whole genome shotgun (WGS) entry which is preliminary data.</text>
</comment>
<evidence type="ECO:0000313" key="3">
    <source>
        <dbReference type="Proteomes" id="UP000435036"/>
    </source>
</evidence>
<protein>
    <recommendedName>
        <fullName evidence="4">Collagen-like protein</fullName>
    </recommendedName>
</protein>
<keyword evidence="1" id="KW-0732">Signal</keyword>
<sequence>MKTKFIILLLGIALLGSSSCKKGEAGPTGPEGKQGIQGIQGVTGVKGADGASIFSGTVVPTAEVGKNGDYYFRTSTGVLYGPKVAAGWGAGVNLKGANGTNGTNGTNGKNGSQFLSGTTMPAANLGAVGDFYFNSTQMILYGPKMATGWGIGTNLKAEARVMYSGWRSLVRMVDSSFDNTRIRAAHIYEPQLTTEVLKNAAILVYLDYGQGLYPLPFTSNAIGRMSTINFHAKPRELVIMRFVYDGGPVVSISPYIFFRYVIIPGNYYLAFKERKINLKDPAAVERAIKEMEH</sequence>
<accession>A0A6N8L1L4</accession>
<feature type="signal peptide" evidence="1">
    <location>
        <begin position="1"/>
        <end position="22"/>
    </location>
</feature>
<organism evidence="2 3">
    <name type="scientific">Sphingobacterium humi</name>
    <dbReference type="NCBI Taxonomy" id="1796905"/>
    <lineage>
        <taxon>Bacteria</taxon>
        <taxon>Pseudomonadati</taxon>
        <taxon>Bacteroidota</taxon>
        <taxon>Sphingobacteriia</taxon>
        <taxon>Sphingobacteriales</taxon>
        <taxon>Sphingobacteriaceae</taxon>
        <taxon>Sphingobacterium</taxon>
    </lineage>
</organism>
<dbReference type="PROSITE" id="PS51257">
    <property type="entry name" value="PROKAR_LIPOPROTEIN"/>
    <property type="match status" value="1"/>
</dbReference>